<keyword evidence="1" id="KW-1133">Transmembrane helix</keyword>
<dbReference type="STRING" id="907348.TresaDRAFT_0915"/>
<sequence length="448" mass="48930">MAESTIRKFIFLAAVLAVPVFFASPLTLSRAEMRGLSVSCEADTVFTHSDCSFVLSVPGVAPSSIQTDLPELPPDVKFISSKRSEFIDGDGDRGTEIRFWFSFSDAGTVTVPPLMAKIGSFVIEIPFATIVVYENPSVVLPALSVVRDDGGDFEGLRACEPVGFSVYMQYCVQILGMDAKIPKNSIFRELSREGVVGSGERRTEFSPEKFKIASFEWIPLVSGEVEFPDIQVDAIAYNGDRRRISLPVSSVIVAPPVRGQFSSGGEDVFADAFARKEEKSGERLGSISAEDIEEVRNLRCRERHSLPFSAARDERLSKELSLGIENPDDEPSVPLAFSLAVLSSAMLFLFAVSVATRHVRRSCFFGIAFALSAVASAMMAHSVTRTYAIVSGGSLSLVPEESSDKVSSSRSVIRGQRARIVEHIGDWVYIDCPETGGWIPSREVLKIR</sequence>
<name>H7EN26_9SPIR</name>
<feature type="transmembrane region" description="Helical" evidence="1">
    <location>
        <begin position="335"/>
        <end position="356"/>
    </location>
</feature>
<evidence type="ECO:0000313" key="3">
    <source>
        <dbReference type="Proteomes" id="UP000003571"/>
    </source>
</evidence>
<proteinExistence type="predicted"/>
<evidence type="ECO:0000256" key="1">
    <source>
        <dbReference type="SAM" id="Phobius"/>
    </source>
</evidence>
<dbReference type="EMBL" id="AGRW01000052">
    <property type="protein sequence ID" value="EIC01090.1"/>
    <property type="molecule type" value="Genomic_DNA"/>
</dbReference>
<keyword evidence="1" id="KW-0812">Transmembrane</keyword>
<accession>H7EN26</accession>
<feature type="transmembrane region" description="Helical" evidence="1">
    <location>
        <begin position="363"/>
        <end position="381"/>
    </location>
</feature>
<dbReference type="eggNOG" id="ENOG502ZZQ4">
    <property type="taxonomic scope" value="Bacteria"/>
</dbReference>
<evidence type="ECO:0000313" key="2">
    <source>
        <dbReference type="EMBL" id="EIC01090.1"/>
    </source>
</evidence>
<organism evidence="2 3">
    <name type="scientific">Treponema saccharophilum DSM 2985</name>
    <dbReference type="NCBI Taxonomy" id="907348"/>
    <lineage>
        <taxon>Bacteria</taxon>
        <taxon>Pseudomonadati</taxon>
        <taxon>Spirochaetota</taxon>
        <taxon>Spirochaetia</taxon>
        <taxon>Spirochaetales</taxon>
        <taxon>Treponemataceae</taxon>
        <taxon>Treponema</taxon>
    </lineage>
</organism>
<keyword evidence="3" id="KW-1185">Reference proteome</keyword>
<dbReference type="OrthoDB" id="355081at2"/>
<reference evidence="2 3" key="1">
    <citation type="submission" date="2011-09" db="EMBL/GenBank/DDBJ databases">
        <title>The draft genome of Treponema saccharophilum DSM 2985.</title>
        <authorList>
            <consortium name="US DOE Joint Genome Institute (JGI-PGF)"/>
            <person name="Lucas S."/>
            <person name="Copeland A."/>
            <person name="Lapidus A."/>
            <person name="Glavina del Rio T."/>
            <person name="Dalin E."/>
            <person name="Tice H."/>
            <person name="Bruce D."/>
            <person name="Goodwin L."/>
            <person name="Pitluck S."/>
            <person name="Peters L."/>
            <person name="Kyrpides N."/>
            <person name="Mavromatis K."/>
            <person name="Ivanova N."/>
            <person name="Markowitz V."/>
            <person name="Cheng J.-F."/>
            <person name="Hugenholtz P."/>
            <person name="Woyke T."/>
            <person name="Wu D."/>
            <person name="Gronow S."/>
            <person name="Wellnitz S."/>
            <person name="Brambilla E."/>
            <person name="Klenk H.-P."/>
            <person name="Eisen J.A."/>
        </authorList>
    </citation>
    <scope>NUCLEOTIDE SEQUENCE [LARGE SCALE GENOMIC DNA]</scope>
    <source>
        <strain evidence="2 3">DSM 2985</strain>
    </source>
</reference>
<keyword evidence="1" id="KW-0472">Membrane</keyword>
<dbReference type="RefSeq" id="WP_002705835.1">
    <property type="nucleotide sequence ID" value="NZ_AGRW01000052.1"/>
</dbReference>
<gene>
    <name evidence="2" type="ORF">TresaDRAFT_0915</name>
</gene>
<comment type="caution">
    <text evidence="2">The sequence shown here is derived from an EMBL/GenBank/DDBJ whole genome shotgun (WGS) entry which is preliminary data.</text>
</comment>
<dbReference type="AlphaFoldDB" id="H7EN26"/>
<protein>
    <submittedName>
        <fullName evidence="2">Uncharacterized protein</fullName>
    </submittedName>
</protein>
<dbReference type="PATRIC" id="fig|907348.3.peg.2339"/>
<dbReference type="Proteomes" id="UP000003571">
    <property type="component" value="Unassembled WGS sequence"/>
</dbReference>